<dbReference type="AlphaFoldDB" id="A0A0F4L2C7"/>
<dbReference type="SUPFAM" id="SSF74650">
    <property type="entry name" value="Galactose mutarotase-like"/>
    <property type="match status" value="1"/>
</dbReference>
<dbReference type="GO" id="GO:0033499">
    <property type="term" value="P:galactose catabolic process via UDP-galactose, Leloir pathway"/>
    <property type="evidence" value="ECO:0007669"/>
    <property type="project" value="TreeGrafter"/>
</dbReference>
<evidence type="ECO:0000313" key="1">
    <source>
        <dbReference type="EMBL" id="KJY51751.1"/>
    </source>
</evidence>
<reference evidence="1 2" key="1">
    <citation type="submission" date="2014-12" db="EMBL/GenBank/DDBJ databases">
        <title>Comparative genomics of the lactic acid bacteria isolated from the honey bee gut.</title>
        <authorList>
            <person name="Ellegaard K.M."/>
            <person name="Tamarit D."/>
            <person name="Javelind E."/>
            <person name="Olofsson T."/>
            <person name="Andersson S.G."/>
            <person name="Vasquez A."/>
        </authorList>
    </citation>
    <scope>NUCLEOTIDE SEQUENCE [LARGE SCALE GENOMIC DNA]</scope>
    <source>
        <strain evidence="1 2">Bin7</strain>
    </source>
</reference>
<dbReference type="Gene3D" id="2.70.98.10">
    <property type="match status" value="1"/>
</dbReference>
<dbReference type="Proteomes" id="UP000033567">
    <property type="component" value="Unassembled WGS sequence"/>
</dbReference>
<evidence type="ECO:0000313" key="2">
    <source>
        <dbReference type="Proteomes" id="UP000033567"/>
    </source>
</evidence>
<dbReference type="GO" id="GO:0006006">
    <property type="term" value="P:glucose metabolic process"/>
    <property type="evidence" value="ECO:0007669"/>
    <property type="project" value="TreeGrafter"/>
</dbReference>
<dbReference type="Pfam" id="PF01263">
    <property type="entry name" value="Aldose_epim"/>
    <property type="match status" value="1"/>
</dbReference>
<dbReference type="PANTHER" id="PTHR10091:SF0">
    <property type="entry name" value="GALACTOSE MUTAROTASE"/>
    <property type="match status" value="1"/>
</dbReference>
<proteinExistence type="predicted"/>
<dbReference type="CDD" id="cd09022">
    <property type="entry name" value="Aldose_epim_Ec_YihR"/>
    <property type="match status" value="1"/>
</dbReference>
<dbReference type="GO" id="GO:0030246">
    <property type="term" value="F:carbohydrate binding"/>
    <property type="evidence" value="ECO:0007669"/>
    <property type="project" value="InterPro"/>
</dbReference>
<keyword evidence="2" id="KW-1185">Reference proteome</keyword>
<gene>
    <name evidence="1" type="ORF">JF70_05650</name>
</gene>
<dbReference type="InterPro" id="IPR008183">
    <property type="entry name" value="Aldose_1/G6P_1-epimerase"/>
</dbReference>
<dbReference type="PANTHER" id="PTHR10091">
    <property type="entry name" value="ALDOSE-1-EPIMERASE"/>
    <property type="match status" value="1"/>
</dbReference>
<dbReference type="GO" id="GO:0004034">
    <property type="term" value="F:aldose 1-epimerase activity"/>
    <property type="evidence" value="ECO:0007669"/>
    <property type="project" value="TreeGrafter"/>
</dbReference>
<protein>
    <submittedName>
        <fullName evidence="1">Aldose 1-epimerase</fullName>
    </submittedName>
</protein>
<dbReference type="RefSeq" id="WP_156149576.1">
    <property type="nucleotide sequence ID" value="NZ_KQ033885.1"/>
</dbReference>
<dbReference type="InterPro" id="IPR014718">
    <property type="entry name" value="GH-type_carb-bd"/>
</dbReference>
<dbReference type="InterPro" id="IPR011013">
    <property type="entry name" value="Gal_mutarotase_sf_dom"/>
</dbReference>
<dbReference type="PATRIC" id="fig|1684.5.peg.596"/>
<dbReference type="EMBL" id="JWMF01000004">
    <property type="protein sequence ID" value="KJY51751.1"/>
    <property type="molecule type" value="Genomic_DNA"/>
</dbReference>
<sequence>MHTNEMMGGAVPRTGQQYSIRHGDYEAVVTELGAILRVLKYRGKDLLASFNPDGTVPCSNGNVLVPFPNRIEDGTYDFQGHTYTLPIDEHDRNTAIHGYGYRAYWGLQALTEDSVSLSWRVPDMGGYPFDVVVTVTYTLDDQGLTMTTRALNLGDEAAPWAFGIHPWLANGKQGVGDQIQKDNAPCTLSIPCRTHVVVDPDRLLPTGTEPVQGRTDLRQGPVLGEDAKFDDAWTDVERDDDGTCSAWFTRPDGIRIQLWGDETITSWQVCTGTGFDAGMRPAGVAVEPMTAYANAFRTGRNLVILQPAAVYTTQVGYRAQEV</sequence>
<dbReference type="InterPro" id="IPR037480">
    <property type="entry name" value="YihR-like"/>
</dbReference>
<name>A0A0F4L2C7_9BIFI</name>
<comment type="caution">
    <text evidence="1">The sequence shown here is derived from an EMBL/GenBank/DDBJ whole genome shotgun (WGS) entry which is preliminary data.</text>
</comment>
<accession>A0A0F4L2C7</accession>
<organism evidence="1 2">
    <name type="scientific">Bifidobacterium mellis</name>
    <dbReference type="NCBI Taxonomy" id="1293823"/>
    <lineage>
        <taxon>Bacteria</taxon>
        <taxon>Bacillati</taxon>
        <taxon>Actinomycetota</taxon>
        <taxon>Actinomycetes</taxon>
        <taxon>Bifidobacteriales</taxon>
        <taxon>Bifidobacteriaceae</taxon>
        <taxon>Bifidobacterium</taxon>
    </lineage>
</organism>